<evidence type="ECO:0000256" key="1">
    <source>
        <dbReference type="SAM" id="Phobius"/>
    </source>
</evidence>
<dbReference type="Proteomes" id="UP001148203">
    <property type="component" value="Unassembled WGS sequence"/>
</dbReference>
<reference evidence="2 3" key="1">
    <citation type="submission" date="2022-05" db="EMBL/GenBank/DDBJ databases">
        <title>Novel Pseudomonas spp. Isolated from a Rainbow Trout Aquaculture Facility.</title>
        <authorList>
            <person name="Testerman T."/>
            <person name="Graf J."/>
        </authorList>
    </citation>
    <scope>NUCLEOTIDE SEQUENCE [LARGE SCALE GENOMIC DNA]</scope>
    <source>
        <strain evidence="2 3">ID681</strain>
    </source>
</reference>
<comment type="caution">
    <text evidence="2">The sequence shown here is derived from an EMBL/GenBank/DDBJ whole genome shotgun (WGS) entry which is preliminary data.</text>
</comment>
<name>A0ABT5NR91_9PSED</name>
<keyword evidence="3" id="KW-1185">Reference proteome</keyword>
<organism evidence="2 3">
    <name type="scientific">Pseudomonas fontis</name>
    <dbReference type="NCBI Taxonomy" id="2942633"/>
    <lineage>
        <taxon>Bacteria</taxon>
        <taxon>Pseudomonadati</taxon>
        <taxon>Pseudomonadota</taxon>
        <taxon>Gammaproteobacteria</taxon>
        <taxon>Pseudomonadales</taxon>
        <taxon>Pseudomonadaceae</taxon>
        <taxon>Pseudomonas</taxon>
    </lineage>
</organism>
<keyword evidence="1" id="KW-0812">Transmembrane</keyword>
<keyword evidence="1" id="KW-0472">Membrane</keyword>
<gene>
    <name evidence="2" type="ORF">M5G11_09045</name>
</gene>
<proteinExistence type="predicted"/>
<feature type="transmembrane region" description="Helical" evidence="1">
    <location>
        <begin position="12"/>
        <end position="31"/>
    </location>
</feature>
<feature type="transmembrane region" description="Helical" evidence="1">
    <location>
        <begin position="77"/>
        <end position="97"/>
    </location>
</feature>
<accession>A0ABT5NR91</accession>
<feature type="transmembrane region" description="Helical" evidence="1">
    <location>
        <begin position="117"/>
        <end position="134"/>
    </location>
</feature>
<keyword evidence="1" id="KW-1133">Transmembrane helix</keyword>
<dbReference type="RefSeq" id="WP_273909758.1">
    <property type="nucleotide sequence ID" value="NZ_JAMDGX010000017.1"/>
</dbReference>
<evidence type="ECO:0000313" key="2">
    <source>
        <dbReference type="EMBL" id="MDD0990681.1"/>
    </source>
</evidence>
<sequence length="146" mass="16090">MVRRLLTRVLQSVGLPLVGYLYICLSSARLAHEAFTLELPYLVEPQSNSSIELLIFSAPGMLLFVLLGCLVRRHLALIAAFIILAGASAFLLCQLFAESAGATWSSLEIVSLFAYQLPWLLLALVPGLIWLLALERWPGRHLPAYG</sequence>
<feature type="transmembrane region" description="Helical" evidence="1">
    <location>
        <begin position="51"/>
        <end position="70"/>
    </location>
</feature>
<protein>
    <submittedName>
        <fullName evidence="2">Uncharacterized protein</fullName>
    </submittedName>
</protein>
<dbReference type="EMBL" id="JAMDGY010000022">
    <property type="protein sequence ID" value="MDD0990681.1"/>
    <property type="molecule type" value="Genomic_DNA"/>
</dbReference>
<evidence type="ECO:0000313" key="3">
    <source>
        <dbReference type="Proteomes" id="UP001148203"/>
    </source>
</evidence>